<dbReference type="InterPro" id="IPR000160">
    <property type="entry name" value="GGDEF_dom"/>
</dbReference>
<dbReference type="Pfam" id="PF00990">
    <property type="entry name" value="GGDEF"/>
    <property type="match status" value="1"/>
</dbReference>
<dbReference type="Pfam" id="PF00563">
    <property type="entry name" value="EAL"/>
    <property type="match status" value="1"/>
</dbReference>
<evidence type="ECO:0000313" key="6">
    <source>
        <dbReference type="Proteomes" id="UP001232992"/>
    </source>
</evidence>
<sequence>MTSPNPIGDELHTQIQYRLIEELAASEARYRQLVENLNEIVFEIDRQGHLNFLNRVWTKTLGHDVDIVRDRPFAAFVHPEDRQLTDSIIHCILQEKHPIKTELRFLHQDGTTVWFEISAQPNQKGGASGVLMDISDRKQATAQLHYLAYHDSLTGLPNRLSFVRCLENAIARVNQNPDLRFAVLFLDLDGFKLVNDSLGHLVGDRLLIEIARRLQECVANCGTVSRFGGDEFNILLEDIIDEEEAIDLARCIRETFMQPLDLEGHKMAVSTSIGIVLSTATSMHPDRLLQSADTALYQAKSNGKDTYAIFDRKMHEKVLERLQLEIDLRQSLVRQELEVYYQPIVKVSSYTDGIFLKGFEALVRWNHPQRGYISPNCFIPIAEETGFIIDLGSWVLSQACLQLKKWQTTWHSGSALTMNVNLSSKQFLQPNLLEQIDCILQETDLERQYLNLEITESTIMNNTETTRFQLRQLNASGVRLSLDDFGTGYSSLSYLHRFPIDTLKIDRSFIKPLSETGGNTEIVESIIVLARKLGMDVIAEGVENKSQLKKLYSLGCDGFQGYLFSRPLSSEQIEFVWSNKYEKNEDRHGQDRKNIPDFFLETAF</sequence>
<dbReference type="InterPro" id="IPR035965">
    <property type="entry name" value="PAS-like_dom_sf"/>
</dbReference>
<dbReference type="SUPFAM" id="SSF141868">
    <property type="entry name" value="EAL domain-like"/>
    <property type="match status" value="1"/>
</dbReference>
<dbReference type="PROSITE" id="PS50887">
    <property type="entry name" value="GGDEF"/>
    <property type="match status" value="1"/>
</dbReference>
<dbReference type="Gene3D" id="3.30.70.270">
    <property type="match status" value="1"/>
</dbReference>
<dbReference type="Pfam" id="PF00989">
    <property type="entry name" value="PAS"/>
    <property type="match status" value="1"/>
</dbReference>
<dbReference type="InterPro" id="IPR000700">
    <property type="entry name" value="PAS-assoc_C"/>
</dbReference>
<reference evidence="5 6" key="1">
    <citation type="submission" date="2023-01" db="EMBL/GenBank/DDBJ databases">
        <title>Novel diversity within Roseofilum (Cyanobacteria; Desertifilaceae) from marine benthic mats with descriptions of four novel species.</title>
        <authorList>
            <person name="Wang Y."/>
            <person name="Berthold D.E."/>
            <person name="Hu J."/>
            <person name="Lefler F.W."/>
            <person name="Laughinghouse H.D. IV."/>
        </authorList>
    </citation>
    <scope>NUCLEOTIDE SEQUENCE [LARGE SCALE GENOMIC DNA]</scope>
    <source>
        <strain evidence="5 6">BLCC-M143</strain>
    </source>
</reference>
<protein>
    <submittedName>
        <fullName evidence="5">EAL domain-containing protein</fullName>
    </submittedName>
</protein>
<dbReference type="NCBIfam" id="TIGR00229">
    <property type="entry name" value="sensory_box"/>
    <property type="match status" value="1"/>
</dbReference>
<organism evidence="5 6">
    <name type="scientific">Roseofilum casamattae BLCC-M143</name>
    <dbReference type="NCBI Taxonomy" id="3022442"/>
    <lineage>
        <taxon>Bacteria</taxon>
        <taxon>Bacillati</taxon>
        <taxon>Cyanobacteriota</taxon>
        <taxon>Cyanophyceae</taxon>
        <taxon>Desertifilales</taxon>
        <taxon>Desertifilaceae</taxon>
        <taxon>Roseofilum</taxon>
        <taxon>Roseofilum casamattae</taxon>
    </lineage>
</organism>
<dbReference type="SUPFAM" id="SSF55785">
    <property type="entry name" value="PYP-like sensor domain (PAS domain)"/>
    <property type="match status" value="1"/>
</dbReference>
<dbReference type="PROSITE" id="PS50113">
    <property type="entry name" value="PAC"/>
    <property type="match status" value="1"/>
</dbReference>
<dbReference type="SMART" id="SM00052">
    <property type="entry name" value="EAL"/>
    <property type="match status" value="1"/>
</dbReference>
<dbReference type="SMART" id="SM00091">
    <property type="entry name" value="PAS"/>
    <property type="match status" value="1"/>
</dbReference>
<evidence type="ECO:0000313" key="5">
    <source>
        <dbReference type="EMBL" id="MDJ1182980.1"/>
    </source>
</evidence>
<dbReference type="InterPro" id="IPR001633">
    <property type="entry name" value="EAL_dom"/>
</dbReference>
<accession>A0ABT7BUW5</accession>
<dbReference type="InterPro" id="IPR043128">
    <property type="entry name" value="Rev_trsase/Diguanyl_cyclase"/>
</dbReference>
<evidence type="ECO:0000259" key="3">
    <source>
        <dbReference type="PROSITE" id="PS50883"/>
    </source>
</evidence>
<dbReference type="CDD" id="cd01949">
    <property type="entry name" value="GGDEF"/>
    <property type="match status" value="1"/>
</dbReference>
<feature type="domain" description="GGDEF" evidence="4">
    <location>
        <begin position="179"/>
        <end position="312"/>
    </location>
</feature>
<dbReference type="Gene3D" id="3.30.450.20">
    <property type="entry name" value="PAS domain"/>
    <property type="match status" value="1"/>
</dbReference>
<feature type="domain" description="EAL" evidence="3">
    <location>
        <begin position="321"/>
        <end position="581"/>
    </location>
</feature>
<dbReference type="SUPFAM" id="SSF55073">
    <property type="entry name" value="Nucleotide cyclase"/>
    <property type="match status" value="1"/>
</dbReference>
<dbReference type="Gene3D" id="3.20.20.450">
    <property type="entry name" value="EAL domain"/>
    <property type="match status" value="1"/>
</dbReference>
<dbReference type="CDD" id="cd01948">
    <property type="entry name" value="EAL"/>
    <property type="match status" value="1"/>
</dbReference>
<dbReference type="PROSITE" id="PS50883">
    <property type="entry name" value="EAL"/>
    <property type="match status" value="1"/>
</dbReference>
<feature type="domain" description="PAC" evidence="2">
    <location>
        <begin position="99"/>
        <end position="146"/>
    </location>
</feature>
<dbReference type="InterPro" id="IPR035919">
    <property type="entry name" value="EAL_sf"/>
</dbReference>
<evidence type="ECO:0000259" key="4">
    <source>
        <dbReference type="PROSITE" id="PS50887"/>
    </source>
</evidence>
<dbReference type="EMBL" id="JAQOSQ010000005">
    <property type="protein sequence ID" value="MDJ1182980.1"/>
    <property type="molecule type" value="Genomic_DNA"/>
</dbReference>
<dbReference type="InterPro" id="IPR013767">
    <property type="entry name" value="PAS_fold"/>
</dbReference>
<dbReference type="SMART" id="SM00267">
    <property type="entry name" value="GGDEF"/>
    <property type="match status" value="1"/>
</dbReference>
<name>A0ABT7BUW5_9CYAN</name>
<gene>
    <name evidence="5" type="ORF">PMH09_07210</name>
</gene>
<proteinExistence type="predicted"/>
<dbReference type="RefSeq" id="WP_283757634.1">
    <property type="nucleotide sequence ID" value="NZ_JAQOSQ010000005.1"/>
</dbReference>
<feature type="domain" description="PAS" evidence="1">
    <location>
        <begin position="26"/>
        <end position="96"/>
    </location>
</feature>
<evidence type="ECO:0000259" key="2">
    <source>
        <dbReference type="PROSITE" id="PS50113"/>
    </source>
</evidence>
<keyword evidence="6" id="KW-1185">Reference proteome</keyword>
<dbReference type="InterPro" id="IPR000014">
    <property type="entry name" value="PAS"/>
</dbReference>
<dbReference type="InterPro" id="IPR029787">
    <property type="entry name" value="Nucleotide_cyclase"/>
</dbReference>
<dbReference type="Proteomes" id="UP001232992">
    <property type="component" value="Unassembled WGS sequence"/>
</dbReference>
<dbReference type="NCBIfam" id="TIGR00254">
    <property type="entry name" value="GGDEF"/>
    <property type="match status" value="1"/>
</dbReference>
<dbReference type="PANTHER" id="PTHR44757">
    <property type="entry name" value="DIGUANYLATE CYCLASE DGCP"/>
    <property type="match status" value="1"/>
</dbReference>
<comment type="caution">
    <text evidence="5">The sequence shown here is derived from an EMBL/GenBank/DDBJ whole genome shotgun (WGS) entry which is preliminary data.</text>
</comment>
<evidence type="ECO:0000259" key="1">
    <source>
        <dbReference type="PROSITE" id="PS50112"/>
    </source>
</evidence>
<dbReference type="CDD" id="cd00130">
    <property type="entry name" value="PAS"/>
    <property type="match status" value="1"/>
</dbReference>
<dbReference type="PANTHER" id="PTHR44757:SF2">
    <property type="entry name" value="BIOFILM ARCHITECTURE MAINTENANCE PROTEIN MBAA"/>
    <property type="match status" value="1"/>
</dbReference>
<dbReference type="PROSITE" id="PS50112">
    <property type="entry name" value="PAS"/>
    <property type="match status" value="1"/>
</dbReference>
<dbReference type="InterPro" id="IPR052155">
    <property type="entry name" value="Biofilm_reg_signaling"/>
</dbReference>